<dbReference type="EMBL" id="ACKO02000002">
    <property type="protein sequence ID" value="EET45837.1"/>
    <property type="molecule type" value="Genomic_DNA"/>
</dbReference>
<comment type="caution">
    <text evidence="1">The sequence shown here is derived from an EMBL/GenBank/DDBJ whole genome shotgun (WGS) entry which is preliminary data.</text>
</comment>
<reference evidence="1" key="1">
    <citation type="submission" date="2009-07" db="EMBL/GenBank/DDBJ databases">
        <authorList>
            <person name="Weinstock G."/>
            <person name="Sodergren E."/>
            <person name="Clifton S."/>
            <person name="Fulton L."/>
            <person name="Fulton B."/>
            <person name="Courtney L."/>
            <person name="Fronick C."/>
            <person name="Harrison M."/>
            <person name="Strong C."/>
            <person name="Farmer C."/>
            <person name="Delahaunty K."/>
            <person name="Markovic C."/>
            <person name="Hall O."/>
            <person name="Minx P."/>
            <person name="Tomlinson C."/>
            <person name="Mitreva M."/>
            <person name="Nelson J."/>
            <person name="Hou S."/>
            <person name="Wollam A."/>
            <person name="Pepin K.H."/>
            <person name="Johnson M."/>
            <person name="Bhonagiri V."/>
            <person name="Nash W.E."/>
            <person name="Warren W."/>
            <person name="Chinwalla A."/>
            <person name="Mardis E.R."/>
            <person name="Wilson R.K."/>
        </authorList>
    </citation>
    <scope>NUCLEOTIDE SEQUENCE [LARGE SCALE GENOMIC DNA]</scope>
    <source>
        <strain evidence="1">ATCC 29256</strain>
    </source>
</reference>
<organism evidence="1 2">
    <name type="scientific">Neisseria sicca ATCC 29256</name>
    <dbReference type="NCBI Taxonomy" id="547045"/>
    <lineage>
        <taxon>Bacteria</taxon>
        <taxon>Pseudomonadati</taxon>
        <taxon>Pseudomonadota</taxon>
        <taxon>Betaproteobacteria</taxon>
        <taxon>Neisseriales</taxon>
        <taxon>Neisseriaceae</taxon>
        <taxon>Neisseria</taxon>
    </lineage>
</organism>
<protein>
    <submittedName>
        <fullName evidence="1">Uncharacterized protein</fullName>
    </submittedName>
</protein>
<evidence type="ECO:0000313" key="1">
    <source>
        <dbReference type="EMBL" id="EET45837.1"/>
    </source>
</evidence>
<gene>
    <name evidence="1" type="ORF">NEISICOT_00547</name>
</gene>
<accession>C6M209</accession>
<name>C6M209_NEISI</name>
<sequence length="62" mass="7533">MLGYRIKFFRRPLNFKRSSENLFNNRGGANSQSKEFYNHLNTDYTRQKLFVLLSLDNHHFLH</sequence>
<dbReference type="Proteomes" id="UP000005365">
    <property type="component" value="Unassembled WGS sequence"/>
</dbReference>
<dbReference type="AlphaFoldDB" id="C6M209"/>
<keyword evidence="2" id="KW-1185">Reference proteome</keyword>
<evidence type="ECO:0000313" key="2">
    <source>
        <dbReference type="Proteomes" id="UP000005365"/>
    </source>
</evidence>
<proteinExistence type="predicted"/>